<sequence>MMRIFSELSTDEALEVVLQIAQPITNLIDDETLVKEMQKAMPKGETTRIAMQRFGLAKIVKLLNIALKQHREDVYAILAPFNGLTVEEIGKQNFLITCKQAADLLNDKGFVDFFKSYLGGGQNK</sequence>
<organism evidence="1">
    <name type="scientific">Siphoviridae sp. ctckI12</name>
    <dbReference type="NCBI Taxonomy" id="2825574"/>
    <lineage>
        <taxon>Viruses</taxon>
        <taxon>Duplodnaviria</taxon>
        <taxon>Heunggongvirae</taxon>
        <taxon>Uroviricota</taxon>
        <taxon>Caudoviricetes</taxon>
    </lineage>
</organism>
<name>A0A8S5NYQ7_9CAUD</name>
<evidence type="ECO:0000313" key="1">
    <source>
        <dbReference type="EMBL" id="DAD99551.1"/>
    </source>
</evidence>
<dbReference type="EMBL" id="BK015287">
    <property type="protein sequence ID" value="DAD99551.1"/>
    <property type="molecule type" value="Genomic_DNA"/>
</dbReference>
<proteinExistence type="predicted"/>
<reference evidence="1" key="1">
    <citation type="journal article" date="2021" name="Proc. Natl. Acad. Sci. U.S.A.">
        <title>A Catalog of Tens of Thousands of Viruses from Human Metagenomes Reveals Hidden Associations with Chronic Diseases.</title>
        <authorList>
            <person name="Tisza M.J."/>
            <person name="Buck C.B."/>
        </authorList>
    </citation>
    <scope>NUCLEOTIDE SEQUENCE</scope>
    <source>
        <strain evidence="1">CtckI12</strain>
    </source>
</reference>
<accession>A0A8S5NYQ7</accession>
<protein>
    <submittedName>
        <fullName evidence="1">Uncharacterized protein</fullName>
    </submittedName>
</protein>